<dbReference type="PANTHER" id="PTHR43798:SF31">
    <property type="entry name" value="AB HYDROLASE SUPERFAMILY PROTEIN YCLE"/>
    <property type="match status" value="1"/>
</dbReference>
<dbReference type="InterPro" id="IPR029058">
    <property type="entry name" value="AB_hydrolase_fold"/>
</dbReference>
<accession>A0A6J7CGU9</accession>
<dbReference type="SUPFAM" id="SSF53474">
    <property type="entry name" value="alpha/beta-Hydrolases"/>
    <property type="match status" value="1"/>
</dbReference>
<dbReference type="PANTHER" id="PTHR43798">
    <property type="entry name" value="MONOACYLGLYCEROL LIPASE"/>
    <property type="match status" value="1"/>
</dbReference>
<dbReference type="Gene3D" id="3.40.50.1820">
    <property type="entry name" value="alpha/beta hydrolase"/>
    <property type="match status" value="1"/>
</dbReference>
<keyword evidence="1" id="KW-0378">Hydrolase</keyword>
<gene>
    <name evidence="3" type="ORF">UFOPK3376_00042</name>
</gene>
<sequence length="211" mass="21939">MLLHGKVSLALHYLREGEGRPLLLLHGLGEHAPATEPAWCNEWPGPVTALDFTGHGHSTVPRGGGYSAEMLLADADTALAALGEVTVVGRGLGAYIALQLAGARAGSVRGAVLADGPGLAGGAVTPTSSSFLSLEPRSTPPDPYALFELSRDLRPPDYATLFVRMAMEHSGLDEPITVAAIVRPQWLAAVADEVGVAQASVREALATYQSL</sequence>
<feature type="domain" description="AB hydrolase-1" evidence="2">
    <location>
        <begin position="22"/>
        <end position="177"/>
    </location>
</feature>
<reference evidence="3" key="1">
    <citation type="submission" date="2020-05" db="EMBL/GenBank/DDBJ databases">
        <authorList>
            <person name="Chiriac C."/>
            <person name="Salcher M."/>
            <person name="Ghai R."/>
            <person name="Kavagutti S V."/>
        </authorList>
    </citation>
    <scope>NUCLEOTIDE SEQUENCE</scope>
</reference>
<dbReference type="EMBL" id="CAFBLP010000001">
    <property type="protein sequence ID" value="CAB4857236.1"/>
    <property type="molecule type" value="Genomic_DNA"/>
</dbReference>
<dbReference type="GO" id="GO:0016020">
    <property type="term" value="C:membrane"/>
    <property type="evidence" value="ECO:0007669"/>
    <property type="project" value="TreeGrafter"/>
</dbReference>
<protein>
    <submittedName>
        <fullName evidence="3">Unannotated protein</fullName>
    </submittedName>
</protein>
<organism evidence="3">
    <name type="scientific">freshwater metagenome</name>
    <dbReference type="NCBI Taxonomy" id="449393"/>
    <lineage>
        <taxon>unclassified sequences</taxon>
        <taxon>metagenomes</taxon>
        <taxon>ecological metagenomes</taxon>
    </lineage>
</organism>
<dbReference type="InterPro" id="IPR000073">
    <property type="entry name" value="AB_hydrolase_1"/>
</dbReference>
<dbReference type="InterPro" id="IPR050266">
    <property type="entry name" value="AB_hydrolase_sf"/>
</dbReference>
<dbReference type="AlphaFoldDB" id="A0A6J7CGU9"/>
<evidence type="ECO:0000313" key="3">
    <source>
        <dbReference type="EMBL" id="CAB4857236.1"/>
    </source>
</evidence>
<evidence type="ECO:0000256" key="1">
    <source>
        <dbReference type="ARBA" id="ARBA00022801"/>
    </source>
</evidence>
<name>A0A6J7CGU9_9ZZZZ</name>
<evidence type="ECO:0000259" key="2">
    <source>
        <dbReference type="Pfam" id="PF12697"/>
    </source>
</evidence>
<dbReference type="GO" id="GO:0016787">
    <property type="term" value="F:hydrolase activity"/>
    <property type="evidence" value="ECO:0007669"/>
    <property type="project" value="UniProtKB-KW"/>
</dbReference>
<dbReference type="Pfam" id="PF12697">
    <property type="entry name" value="Abhydrolase_6"/>
    <property type="match status" value="1"/>
</dbReference>
<proteinExistence type="predicted"/>